<dbReference type="AlphaFoldDB" id="A0A7Z0JC42"/>
<comment type="cofactor">
    <cofactor evidence="1">
        <name>FMN</name>
        <dbReference type="ChEBI" id="CHEBI:58210"/>
    </cofactor>
</comment>
<dbReference type="CDD" id="cd00207">
    <property type="entry name" value="fer2"/>
    <property type="match status" value="1"/>
</dbReference>
<dbReference type="InterPro" id="IPR054582">
    <property type="entry name" value="DmmA-like_N"/>
</dbReference>
<dbReference type="GO" id="GO:0046872">
    <property type="term" value="F:metal ion binding"/>
    <property type="evidence" value="ECO:0007669"/>
    <property type="project" value="UniProtKB-KW"/>
</dbReference>
<dbReference type="PROSITE" id="PS00197">
    <property type="entry name" value="2FE2S_FER_1"/>
    <property type="match status" value="1"/>
</dbReference>
<evidence type="ECO:0000256" key="7">
    <source>
        <dbReference type="ARBA" id="ARBA00023002"/>
    </source>
</evidence>
<keyword evidence="4" id="KW-0288">FMN</keyword>
<reference evidence="12 13" key="1">
    <citation type="submission" date="2020-07" db="EMBL/GenBank/DDBJ databases">
        <title>Sequencing the genomes of 1000 actinobacteria strains.</title>
        <authorList>
            <person name="Klenk H.-P."/>
        </authorList>
    </citation>
    <scope>NUCLEOTIDE SEQUENCE [LARGE SCALE GENOMIC DNA]</scope>
    <source>
        <strain evidence="12 13">DSM 44442</strain>
    </source>
</reference>
<evidence type="ECO:0000256" key="2">
    <source>
        <dbReference type="ARBA" id="ARBA00001974"/>
    </source>
</evidence>
<evidence type="ECO:0000256" key="1">
    <source>
        <dbReference type="ARBA" id="ARBA00001917"/>
    </source>
</evidence>
<proteinExistence type="predicted"/>
<evidence type="ECO:0000256" key="6">
    <source>
        <dbReference type="ARBA" id="ARBA00022723"/>
    </source>
</evidence>
<organism evidence="12 13">
    <name type="scientific">Nocardiopsis aegyptia</name>
    <dbReference type="NCBI Taxonomy" id="220378"/>
    <lineage>
        <taxon>Bacteria</taxon>
        <taxon>Bacillati</taxon>
        <taxon>Actinomycetota</taxon>
        <taxon>Actinomycetes</taxon>
        <taxon>Streptosporangiales</taxon>
        <taxon>Nocardiopsidaceae</taxon>
        <taxon>Nocardiopsis</taxon>
    </lineage>
</organism>
<dbReference type="InterPro" id="IPR012675">
    <property type="entry name" value="Beta-grasp_dom_sf"/>
</dbReference>
<dbReference type="EMBL" id="JACCFS010000001">
    <property type="protein sequence ID" value="NYJ36963.1"/>
    <property type="molecule type" value="Genomic_DNA"/>
</dbReference>
<dbReference type="InterPro" id="IPR001041">
    <property type="entry name" value="2Fe-2S_ferredoxin-type"/>
</dbReference>
<sequence>MSRTDLSVRVSAKEMLTPSICRFELRAADGGTLPPFTPGAHVNVRGPGGAVRSYSLTDGDERMYAISVAREAAGRGGSVALVDGTAPGDTLTVSEPRNDFELLTAKRHLLIAGGIGITPMRAMFHRLRAEGGSVRLLYLTRTAEETAYLDELRDPELADQVVLHHSSEAGRLDLWPYLAEPDDGARVYCCGSRPLMEEVRALTMHWRPSRIHFEDFSGVDATANARPFRATWAPTGRTVEVGTGRTLLDALRGAGADVPSSCRSGTCGTCRLRLVSGAVEHRDLYLSEDERASFLMPCVSRAEADTITVGPVED</sequence>
<evidence type="ECO:0000256" key="3">
    <source>
        <dbReference type="ARBA" id="ARBA00022630"/>
    </source>
</evidence>
<dbReference type="InterPro" id="IPR017927">
    <property type="entry name" value="FAD-bd_FR_type"/>
</dbReference>
<dbReference type="Pfam" id="PF00111">
    <property type="entry name" value="Fer2"/>
    <property type="match status" value="1"/>
</dbReference>
<keyword evidence="8" id="KW-0408">Iron</keyword>
<dbReference type="Gene3D" id="3.10.20.30">
    <property type="match status" value="1"/>
</dbReference>
<keyword evidence="6" id="KW-0479">Metal-binding</keyword>
<dbReference type="InterPro" id="IPR039261">
    <property type="entry name" value="FNR_nucleotide-bd"/>
</dbReference>
<keyword evidence="9" id="KW-0411">Iron-sulfur</keyword>
<dbReference type="SUPFAM" id="SSF63380">
    <property type="entry name" value="Riboflavin synthase domain-like"/>
    <property type="match status" value="1"/>
</dbReference>
<protein>
    <submittedName>
        <fullName evidence="12">Phthalate 4,5-dioxygenase reductase subunit</fullName>
        <ecNumber evidence="12">1.18.1.-</ecNumber>
    </submittedName>
</protein>
<dbReference type="Pfam" id="PF22290">
    <property type="entry name" value="DmmA-like_N"/>
    <property type="match status" value="1"/>
</dbReference>
<dbReference type="PROSITE" id="PS51384">
    <property type="entry name" value="FAD_FR"/>
    <property type="match status" value="1"/>
</dbReference>
<dbReference type="PROSITE" id="PS51085">
    <property type="entry name" value="2FE2S_FER_2"/>
    <property type="match status" value="1"/>
</dbReference>
<dbReference type="Gene3D" id="3.40.50.80">
    <property type="entry name" value="Nucleotide-binding domain of ferredoxin-NADP reductase (FNR) module"/>
    <property type="match status" value="1"/>
</dbReference>
<evidence type="ECO:0000313" key="13">
    <source>
        <dbReference type="Proteomes" id="UP000572051"/>
    </source>
</evidence>
<accession>A0A7Z0JC42</accession>
<evidence type="ECO:0000256" key="9">
    <source>
        <dbReference type="ARBA" id="ARBA00023014"/>
    </source>
</evidence>
<evidence type="ECO:0000256" key="8">
    <source>
        <dbReference type="ARBA" id="ARBA00023004"/>
    </source>
</evidence>
<feature type="domain" description="2Fe-2S ferredoxin-type" evidence="10">
    <location>
        <begin position="228"/>
        <end position="314"/>
    </location>
</feature>
<dbReference type="RefSeq" id="WP_179827291.1">
    <property type="nucleotide sequence ID" value="NZ_JACCFS010000001.1"/>
</dbReference>
<evidence type="ECO:0000259" key="10">
    <source>
        <dbReference type="PROSITE" id="PS51085"/>
    </source>
</evidence>
<dbReference type="InterPro" id="IPR036010">
    <property type="entry name" value="2Fe-2S_ferredoxin-like_sf"/>
</dbReference>
<dbReference type="PANTHER" id="PTHR47354:SF1">
    <property type="entry name" value="CARNITINE MONOOXYGENASE REDUCTASE SUBUNIT"/>
    <property type="match status" value="1"/>
</dbReference>
<dbReference type="EC" id="1.18.1.-" evidence="12"/>
<dbReference type="SUPFAM" id="SSF54292">
    <property type="entry name" value="2Fe-2S ferredoxin-like"/>
    <property type="match status" value="1"/>
</dbReference>
<keyword evidence="3" id="KW-0285">Flavoprotein</keyword>
<comment type="caution">
    <text evidence="12">The sequence shown here is derived from an EMBL/GenBank/DDBJ whole genome shotgun (WGS) entry which is preliminary data.</text>
</comment>
<keyword evidence="5" id="KW-0001">2Fe-2S</keyword>
<dbReference type="SUPFAM" id="SSF52343">
    <property type="entry name" value="Ferredoxin reductase-like, C-terminal NADP-linked domain"/>
    <property type="match status" value="1"/>
</dbReference>
<dbReference type="InterPro" id="IPR006058">
    <property type="entry name" value="2Fe2S_fd_BS"/>
</dbReference>
<dbReference type="CDD" id="cd06185">
    <property type="entry name" value="PDR_like"/>
    <property type="match status" value="1"/>
</dbReference>
<dbReference type="Proteomes" id="UP000572051">
    <property type="component" value="Unassembled WGS sequence"/>
</dbReference>
<dbReference type="Gene3D" id="2.40.30.10">
    <property type="entry name" value="Translation factors"/>
    <property type="match status" value="1"/>
</dbReference>
<name>A0A7Z0JC42_9ACTN</name>
<gene>
    <name evidence="12" type="ORF">HNR10_004844</name>
</gene>
<keyword evidence="13" id="KW-1185">Reference proteome</keyword>
<keyword evidence="12" id="KW-0223">Dioxygenase</keyword>
<evidence type="ECO:0000256" key="5">
    <source>
        <dbReference type="ARBA" id="ARBA00022714"/>
    </source>
</evidence>
<evidence type="ECO:0000256" key="4">
    <source>
        <dbReference type="ARBA" id="ARBA00022643"/>
    </source>
</evidence>
<evidence type="ECO:0000313" key="12">
    <source>
        <dbReference type="EMBL" id="NYJ36963.1"/>
    </source>
</evidence>
<dbReference type="PRINTS" id="PR00409">
    <property type="entry name" value="PHDIOXRDTASE"/>
</dbReference>
<dbReference type="PANTHER" id="PTHR47354">
    <property type="entry name" value="NADH OXIDOREDUCTASE HCR"/>
    <property type="match status" value="1"/>
</dbReference>
<dbReference type="InterPro" id="IPR050415">
    <property type="entry name" value="MRET"/>
</dbReference>
<dbReference type="GO" id="GO:0051537">
    <property type="term" value="F:2 iron, 2 sulfur cluster binding"/>
    <property type="evidence" value="ECO:0007669"/>
    <property type="project" value="UniProtKB-KW"/>
</dbReference>
<feature type="domain" description="FAD-binding FR-type" evidence="11">
    <location>
        <begin position="3"/>
        <end position="103"/>
    </location>
</feature>
<dbReference type="GO" id="GO:0051213">
    <property type="term" value="F:dioxygenase activity"/>
    <property type="evidence" value="ECO:0007669"/>
    <property type="project" value="UniProtKB-KW"/>
</dbReference>
<evidence type="ECO:0000259" key="11">
    <source>
        <dbReference type="PROSITE" id="PS51384"/>
    </source>
</evidence>
<dbReference type="InterPro" id="IPR017938">
    <property type="entry name" value="Riboflavin_synthase-like_b-brl"/>
</dbReference>
<comment type="cofactor">
    <cofactor evidence="2">
        <name>FAD</name>
        <dbReference type="ChEBI" id="CHEBI:57692"/>
    </cofactor>
</comment>
<keyword evidence="7 12" id="KW-0560">Oxidoreductase</keyword>